<evidence type="ECO:0000313" key="2">
    <source>
        <dbReference type="EMBL" id="MED6149977.1"/>
    </source>
</evidence>
<protein>
    <submittedName>
        <fullName evidence="2">Uncharacterized protein</fullName>
    </submittedName>
</protein>
<reference evidence="2 3" key="1">
    <citation type="journal article" date="2023" name="Plants (Basel)">
        <title>Bridging the Gap: Combining Genomics and Transcriptomics Approaches to Understand Stylosanthes scabra, an Orphan Legume from the Brazilian Caatinga.</title>
        <authorList>
            <person name="Ferreira-Neto J.R.C."/>
            <person name="da Silva M.D."/>
            <person name="Binneck E."/>
            <person name="de Melo N.F."/>
            <person name="da Silva R.H."/>
            <person name="de Melo A.L.T.M."/>
            <person name="Pandolfi V."/>
            <person name="Bustamante F.O."/>
            <person name="Brasileiro-Vidal A.C."/>
            <person name="Benko-Iseppon A.M."/>
        </authorList>
    </citation>
    <scope>NUCLEOTIDE SEQUENCE [LARGE SCALE GENOMIC DNA]</scope>
    <source>
        <tissue evidence="2">Leaves</tissue>
    </source>
</reference>
<gene>
    <name evidence="2" type="ORF">PIB30_067758</name>
</gene>
<dbReference type="EMBL" id="JASCZI010091334">
    <property type="protein sequence ID" value="MED6149977.1"/>
    <property type="molecule type" value="Genomic_DNA"/>
</dbReference>
<comment type="caution">
    <text evidence="2">The sequence shown here is derived from an EMBL/GenBank/DDBJ whole genome shotgun (WGS) entry which is preliminary data.</text>
</comment>
<feature type="compositionally biased region" description="Acidic residues" evidence="1">
    <location>
        <begin position="30"/>
        <end position="39"/>
    </location>
</feature>
<feature type="compositionally biased region" description="Pro residues" evidence="1">
    <location>
        <begin position="1"/>
        <end position="18"/>
    </location>
</feature>
<evidence type="ECO:0000256" key="1">
    <source>
        <dbReference type="SAM" id="MobiDB-lite"/>
    </source>
</evidence>
<dbReference type="Proteomes" id="UP001341840">
    <property type="component" value="Unassembled WGS sequence"/>
</dbReference>
<name>A0ABU6TMF9_9FABA</name>
<feature type="compositionally biased region" description="Low complexity" evidence="1">
    <location>
        <begin position="19"/>
        <end position="29"/>
    </location>
</feature>
<sequence length="140" mass="16460">MNTQLPPPPSHPPRPQPHTPSASSGPPTDTDGDGDDEDDKASVAGDDRPRLRWDGNDYWFLVTKETKQITTVYRSCFKWYVPHFHLAPDKAFNTWWEEWKKAFRFRKGEAEKMRDAWLVRVAKRFRELFYDICEKGYPSN</sequence>
<evidence type="ECO:0000313" key="3">
    <source>
        <dbReference type="Proteomes" id="UP001341840"/>
    </source>
</evidence>
<organism evidence="2 3">
    <name type="scientific">Stylosanthes scabra</name>
    <dbReference type="NCBI Taxonomy" id="79078"/>
    <lineage>
        <taxon>Eukaryota</taxon>
        <taxon>Viridiplantae</taxon>
        <taxon>Streptophyta</taxon>
        <taxon>Embryophyta</taxon>
        <taxon>Tracheophyta</taxon>
        <taxon>Spermatophyta</taxon>
        <taxon>Magnoliopsida</taxon>
        <taxon>eudicotyledons</taxon>
        <taxon>Gunneridae</taxon>
        <taxon>Pentapetalae</taxon>
        <taxon>rosids</taxon>
        <taxon>fabids</taxon>
        <taxon>Fabales</taxon>
        <taxon>Fabaceae</taxon>
        <taxon>Papilionoideae</taxon>
        <taxon>50 kb inversion clade</taxon>
        <taxon>dalbergioids sensu lato</taxon>
        <taxon>Dalbergieae</taxon>
        <taxon>Pterocarpus clade</taxon>
        <taxon>Stylosanthes</taxon>
    </lineage>
</organism>
<accession>A0ABU6TMF9</accession>
<keyword evidence="3" id="KW-1185">Reference proteome</keyword>
<feature type="region of interest" description="Disordered" evidence="1">
    <location>
        <begin position="1"/>
        <end position="50"/>
    </location>
</feature>
<proteinExistence type="predicted"/>